<dbReference type="Proteomes" id="UP000298355">
    <property type="component" value="Unassembled WGS sequence"/>
</dbReference>
<dbReference type="EMBL" id="SOGJ01000015">
    <property type="protein sequence ID" value="TFC99325.1"/>
    <property type="molecule type" value="Genomic_DNA"/>
</dbReference>
<dbReference type="Gene3D" id="3.90.1140.10">
    <property type="entry name" value="Cyclic phosphodiesterase"/>
    <property type="match status" value="1"/>
</dbReference>
<dbReference type="RefSeq" id="WP_134362930.1">
    <property type="nucleotide sequence ID" value="NZ_SOGJ01000015.1"/>
</dbReference>
<evidence type="ECO:0000313" key="1">
    <source>
        <dbReference type="EMBL" id="TFC99325.1"/>
    </source>
</evidence>
<organism evidence="1 2">
    <name type="scientific">Cryobacterium breve</name>
    <dbReference type="NCBI Taxonomy" id="1259258"/>
    <lineage>
        <taxon>Bacteria</taxon>
        <taxon>Bacillati</taxon>
        <taxon>Actinomycetota</taxon>
        <taxon>Actinomycetes</taxon>
        <taxon>Micrococcales</taxon>
        <taxon>Microbacteriaceae</taxon>
        <taxon>Cryobacterium</taxon>
    </lineage>
</organism>
<dbReference type="InterPro" id="IPR009097">
    <property type="entry name" value="Cyclic_Pdiesterase"/>
</dbReference>
<evidence type="ECO:0000313" key="2">
    <source>
        <dbReference type="Proteomes" id="UP000298355"/>
    </source>
</evidence>
<protein>
    <recommendedName>
        <fullName evidence="3">2'-5' RNA ligase family protein</fullName>
    </recommendedName>
</protein>
<dbReference type="Pfam" id="PF13563">
    <property type="entry name" value="2_5_RNA_ligase2"/>
    <property type="match status" value="1"/>
</dbReference>
<gene>
    <name evidence="1" type="ORF">E3O65_06540</name>
</gene>
<dbReference type="SUPFAM" id="SSF55144">
    <property type="entry name" value="LigT-like"/>
    <property type="match status" value="1"/>
</dbReference>
<evidence type="ECO:0008006" key="3">
    <source>
        <dbReference type="Google" id="ProtNLM"/>
    </source>
</evidence>
<proteinExistence type="predicted"/>
<accession>A0ABY2J314</accession>
<comment type="caution">
    <text evidence="1">The sequence shown here is derived from an EMBL/GenBank/DDBJ whole genome shotgun (WGS) entry which is preliminary data.</text>
</comment>
<sequence>MSRLVVVLPLSPLRTGDSFPVSEWPLHITVLPPFHTDAAVSVIADVISGVLAATASGRTALTSVAGADALFGRREDVPVTLLEDDPRLAGLHRALVDAVRPFASTPDEPLFTGPDFRAHITIKNGARVHAGQRLPLTQVALVDMALRSAASGRTVIAVFSLATPGAAGASVA</sequence>
<reference evidence="1 2" key="1">
    <citation type="submission" date="2019-03" db="EMBL/GenBank/DDBJ databases">
        <title>Genomics of glacier-inhabiting Cryobacterium strains.</title>
        <authorList>
            <person name="Liu Q."/>
            <person name="Xin Y.-H."/>
        </authorList>
    </citation>
    <scope>NUCLEOTIDE SEQUENCE [LARGE SCALE GENOMIC DNA]</scope>
    <source>
        <strain evidence="1 2">TMT4-23</strain>
    </source>
</reference>
<name>A0ABY2J314_9MICO</name>
<keyword evidence="2" id="KW-1185">Reference proteome</keyword>